<dbReference type="EMBL" id="LSRX01000161">
    <property type="protein sequence ID" value="OLQ06388.1"/>
    <property type="molecule type" value="Genomic_DNA"/>
</dbReference>
<accession>A0A1Q9EG86</accession>
<evidence type="ECO:0000313" key="4">
    <source>
        <dbReference type="Proteomes" id="UP000186817"/>
    </source>
</evidence>
<protein>
    <submittedName>
        <fullName evidence="3">Uncharacterized protein</fullName>
    </submittedName>
</protein>
<feature type="region of interest" description="Disordered" evidence="1">
    <location>
        <begin position="513"/>
        <end position="563"/>
    </location>
</feature>
<evidence type="ECO:0000256" key="1">
    <source>
        <dbReference type="SAM" id="MobiDB-lite"/>
    </source>
</evidence>
<feature type="transmembrane region" description="Helical" evidence="2">
    <location>
        <begin position="88"/>
        <end position="107"/>
    </location>
</feature>
<evidence type="ECO:0000256" key="2">
    <source>
        <dbReference type="SAM" id="Phobius"/>
    </source>
</evidence>
<comment type="caution">
    <text evidence="3">The sequence shown here is derived from an EMBL/GenBank/DDBJ whole genome shotgun (WGS) entry which is preliminary data.</text>
</comment>
<sequence>MKGALTALQAGFLPAVRQLVQLDEVDALDEEQWCELCWDVLEAATAQTQSFLRFPCLREDGEAWRELTGALREKGLAGVTPRTVSARLVLWGLHGAAVCLLLSTFWVSMSGRSLLWSVVGTATLVAAGEAWRRWGADLELHGGAPFVGRECERTGPEVARQAGEGVPSTVRQLSVVPAVGTVVQFKECKLKPELNWCFGLVESRQGGVLTVCLAGGSLVQGVVPEDVNAIALSDVEPSSVRELLQAQLGKTLGETPLPQEAGDTGDKGAEEVSYAPLLGQTRMLEQAKKVKELLVLWHGRSALLPTWTKSFWQEVGLLEPLEQRLKALLLSQGYLGRGVGSPPRFKELKEKLEELSTAGAVAHSLDAFRAQEGMAWGEDEDGPESWEAALPPDLKRAGPEIYSSMKASGVRCVRDWVNSMFSVEQRQSAHYVDLFNLATLVDFKAREGGSSQSKVLSIIAQDDTCEVALRRLAAWIHERRTGDRDAAQSMLAIKPSSFSTDVAPSWLVTEAASYSQSEHKRRERARAQGSASHGSVGGSGGGKAGAKGGKGKGKEKKKGAGGKVAREAMFVEAGLQAVLRRLWDRAKVVREGRRQEPQALGTGGQTAAVQVVKGAVVEDTYARVQKKQNQIPLRADLIAEPSDDRVVIMLEALPRSEAEFYSSESNCIETAGKARQLQDEIEEQFAFVGGTYGEYCKYFHRSDLPNNMWAWRRFSETKAVAGFSCVPKKDGFSQRKLLMCCSFNFLLSEVEPRSRLGMTGAGALARAHFKKPGVKAAVCDQSNAFTSVLVPDWMIPYQAVPPIPAGDVWELLPQQLRDGLLVSDWVCPCYMRLPMGCSHSVHILMSINLRIIGMTLASSKLLSRSPASGPIFKDDDEVENRPLEAHFGCSDSEWWERFSLRGANRRESGFSVDEWWSAVRKARRSPQRVFVIMHLFGGERRAEDVHTFVEQYANEAGVTVLMATVDLATDCRWDLAREDTQHELLGMMSGFVDLLLLGPPCSTVSRARHSTNDKGIRPVRFRDCFWGRSDLKAHERARVEEANVLYKHSMALCDRVSLYGGGFLWEHPKDPGCAPFPSIFATREFRELLGRTGAYTVSFDQCALGSPTRKPTTLAGNFAGLDAFAQ</sequence>
<proteinExistence type="predicted"/>
<keyword evidence="2" id="KW-0472">Membrane</keyword>
<organism evidence="3 4">
    <name type="scientific">Symbiodinium microadriaticum</name>
    <name type="common">Dinoflagellate</name>
    <name type="synonym">Zooxanthella microadriatica</name>
    <dbReference type="NCBI Taxonomy" id="2951"/>
    <lineage>
        <taxon>Eukaryota</taxon>
        <taxon>Sar</taxon>
        <taxon>Alveolata</taxon>
        <taxon>Dinophyceae</taxon>
        <taxon>Suessiales</taxon>
        <taxon>Symbiodiniaceae</taxon>
        <taxon>Symbiodinium</taxon>
    </lineage>
</organism>
<keyword evidence="2" id="KW-1133">Transmembrane helix</keyword>
<evidence type="ECO:0000313" key="3">
    <source>
        <dbReference type="EMBL" id="OLQ06388.1"/>
    </source>
</evidence>
<keyword evidence="4" id="KW-1185">Reference proteome</keyword>
<gene>
    <name evidence="3" type="ORF">AK812_SmicGene10344</name>
</gene>
<reference evidence="3 4" key="1">
    <citation type="submission" date="2016-02" db="EMBL/GenBank/DDBJ databases">
        <title>Genome analysis of coral dinoflagellate symbionts highlights evolutionary adaptations to a symbiotic lifestyle.</title>
        <authorList>
            <person name="Aranda M."/>
            <person name="Li Y."/>
            <person name="Liew Y.J."/>
            <person name="Baumgarten S."/>
            <person name="Simakov O."/>
            <person name="Wilson M."/>
            <person name="Piel J."/>
            <person name="Ashoor H."/>
            <person name="Bougouffa S."/>
            <person name="Bajic V.B."/>
            <person name="Ryu T."/>
            <person name="Ravasi T."/>
            <person name="Bayer T."/>
            <person name="Micklem G."/>
            <person name="Kim H."/>
            <person name="Bhak J."/>
            <person name="Lajeunesse T.C."/>
            <person name="Voolstra C.R."/>
        </authorList>
    </citation>
    <scope>NUCLEOTIDE SEQUENCE [LARGE SCALE GENOMIC DNA]</scope>
    <source>
        <strain evidence="3 4">CCMP2467</strain>
    </source>
</reference>
<feature type="compositionally biased region" description="Gly residues" evidence="1">
    <location>
        <begin position="535"/>
        <end position="548"/>
    </location>
</feature>
<name>A0A1Q9EG86_SYMMI</name>
<feature type="compositionally biased region" description="Basic residues" evidence="1">
    <location>
        <begin position="549"/>
        <end position="560"/>
    </location>
</feature>
<dbReference type="Proteomes" id="UP000186817">
    <property type="component" value="Unassembled WGS sequence"/>
</dbReference>
<dbReference type="AlphaFoldDB" id="A0A1Q9EG86"/>
<keyword evidence="2" id="KW-0812">Transmembrane</keyword>
<dbReference type="OrthoDB" id="412249at2759"/>